<dbReference type="EMBL" id="CAJNOJ010000432">
    <property type="protein sequence ID" value="CAF1446622.1"/>
    <property type="molecule type" value="Genomic_DNA"/>
</dbReference>
<dbReference type="InterPro" id="IPR036047">
    <property type="entry name" value="F-box-like_dom_sf"/>
</dbReference>
<evidence type="ECO:0000259" key="1">
    <source>
        <dbReference type="PROSITE" id="PS50181"/>
    </source>
</evidence>
<dbReference type="SUPFAM" id="SSF81383">
    <property type="entry name" value="F-box domain"/>
    <property type="match status" value="1"/>
</dbReference>
<dbReference type="PROSITE" id="PS50181">
    <property type="entry name" value="FBOX"/>
    <property type="match status" value="1"/>
</dbReference>
<gene>
    <name evidence="2" type="ORF">EDS130_LOCUS39250</name>
    <name evidence="3" type="ORF">XAT740_LOCUS53268</name>
</gene>
<evidence type="ECO:0000313" key="3">
    <source>
        <dbReference type="EMBL" id="CAF1640724.1"/>
    </source>
</evidence>
<accession>A0A816E0U9</accession>
<feature type="domain" description="F-box" evidence="1">
    <location>
        <begin position="1"/>
        <end position="51"/>
    </location>
</feature>
<evidence type="ECO:0000313" key="4">
    <source>
        <dbReference type="Proteomes" id="UP000663828"/>
    </source>
</evidence>
<protein>
    <recommendedName>
        <fullName evidence="1">F-box domain-containing protein</fullName>
    </recommendedName>
</protein>
<evidence type="ECO:0000313" key="2">
    <source>
        <dbReference type="EMBL" id="CAF1446622.1"/>
    </source>
</evidence>
<proteinExistence type="predicted"/>
<sequence length="565" mass="67234">MTTLETLPDEIFLIIFRYLHKMDLLYAFSKLNSRFEQLITPCFYEMNFTSQNPTLCYPYKPYLRFIDYVFSQHGRKICLLKLGSELQSKLLHRRITQFINLESVELIKSYENNDSDEFLKILLSIPSLSHLKLTIKNDDMLKTIVTQATSNLTTLHFVDLPEFQIADSCRKLIHVKRLFVSLRDYCNRNLPMLFTLIPNLTEANLAIKQFRFNSSFSAIHLKKLHIEKRNFFPTDYDELQEFLSNFIQAPLVKFTLILFDATRDFGDFDKLTALVRHFPYLESFHYYIEKSDEPDTRFLPHVEHVEGKYNRYAFFTEPKSQPFDYVRKNRHLSAYLQFTQLRDINDFRTCKSLEIDYDSLRFRLTHLFKIVKDLTILENLTKLSLNCMFRWQGKDHYLYPLVDTDEYSFLRWVLRISPKLNTLSVCTDCTKDIIQELRKLTSSQTSSRIIHFHAEDIAKYSCTYHSTFFKELAELYPSLKTLSFICNDEYRKKFPETLLEFIVTMRNLFPKLVCMTLGIIYQMDLDRYMKTLDQSGLVGESLSYEVIMSYPHRRRTKIVGLNIWV</sequence>
<keyword evidence="4" id="KW-1185">Reference proteome</keyword>
<dbReference type="Proteomes" id="UP000663852">
    <property type="component" value="Unassembled WGS sequence"/>
</dbReference>
<dbReference type="EMBL" id="CAJNOR010009063">
    <property type="protein sequence ID" value="CAF1640724.1"/>
    <property type="molecule type" value="Genomic_DNA"/>
</dbReference>
<comment type="caution">
    <text evidence="3">The sequence shown here is derived from an EMBL/GenBank/DDBJ whole genome shotgun (WGS) entry which is preliminary data.</text>
</comment>
<reference evidence="3" key="1">
    <citation type="submission" date="2021-02" db="EMBL/GenBank/DDBJ databases">
        <authorList>
            <person name="Nowell W R."/>
        </authorList>
    </citation>
    <scope>NUCLEOTIDE SEQUENCE</scope>
</reference>
<name>A0A816E0U9_ADIRI</name>
<dbReference type="Proteomes" id="UP000663828">
    <property type="component" value="Unassembled WGS sequence"/>
</dbReference>
<dbReference type="AlphaFoldDB" id="A0A816E0U9"/>
<dbReference type="InterPro" id="IPR001810">
    <property type="entry name" value="F-box_dom"/>
</dbReference>
<organism evidence="3 4">
    <name type="scientific">Adineta ricciae</name>
    <name type="common">Rotifer</name>
    <dbReference type="NCBI Taxonomy" id="249248"/>
    <lineage>
        <taxon>Eukaryota</taxon>
        <taxon>Metazoa</taxon>
        <taxon>Spiralia</taxon>
        <taxon>Gnathifera</taxon>
        <taxon>Rotifera</taxon>
        <taxon>Eurotatoria</taxon>
        <taxon>Bdelloidea</taxon>
        <taxon>Adinetida</taxon>
        <taxon>Adinetidae</taxon>
        <taxon>Adineta</taxon>
    </lineage>
</organism>